<dbReference type="RefSeq" id="WP_092818183.1">
    <property type="nucleotide sequence ID" value="NZ_BAABKJ010000007.1"/>
</dbReference>
<dbReference type="Proteomes" id="UP000243468">
    <property type="component" value="Unassembled WGS sequence"/>
</dbReference>
<dbReference type="OrthoDB" id="8477619at2"/>
<protein>
    <submittedName>
        <fullName evidence="1">Uncharacterized protein</fullName>
    </submittedName>
</protein>
<dbReference type="AlphaFoldDB" id="A0A1G6GLT5"/>
<accession>A0A1G6GLT5</accession>
<organism evidence="1 2">
    <name type="scientific">Acinetobacter kookii</name>
    <dbReference type="NCBI Taxonomy" id="1226327"/>
    <lineage>
        <taxon>Bacteria</taxon>
        <taxon>Pseudomonadati</taxon>
        <taxon>Pseudomonadota</taxon>
        <taxon>Gammaproteobacteria</taxon>
        <taxon>Moraxellales</taxon>
        <taxon>Moraxellaceae</taxon>
        <taxon>Acinetobacter</taxon>
    </lineage>
</organism>
<proteinExistence type="predicted"/>
<evidence type="ECO:0000313" key="2">
    <source>
        <dbReference type="Proteomes" id="UP000243468"/>
    </source>
</evidence>
<dbReference type="EMBL" id="FMYO01000001">
    <property type="protein sequence ID" value="SDB83002.1"/>
    <property type="molecule type" value="Genomic_DNA"/>
</dbReference>
<sequence>MTIYQSQPSNVALGNTTYKAFSETTGIKAHYRDASGSTSGTKAVTSGDLKFDLTYGFSEQILSGSVRFKLGNSTFIDRDGLIYRDVNPSNGSGIQSGLIRLGTGEIELSSWTPGQTNSLTLESLITTTDLPPINKISFRTPIIPIRPQSMTIVVASLEHGQLTLTADENGVIETSRAHGQVNWDNGFVTIYFYTKTKITEANRAEIEANDWYDPLLEYQEGVDTYINVPVWVDASSVRYNAVAYTYIPLDSEILGLSATRLPIDGRVPIFRVGGIGIVSSSKAQELPSVIAGTTYNLNDQRISWAELEDANGTKVPFDLYTVDYDYGRVTLGGDFVLGNLVAPLSVKYRYQDMGLIRDVQINGQLTFTKPLTHNYDAVDTIVGSALVIGDMQARYTRKFVQGSWNGTWADEPVGATIPANYNDALYPIQVTNKGAIQERWYIQFTSTTDFRCVGEYSGQIGTGTINADYAPINPVTGVPYFTIKKEGWGSGWVNGNVLRHNTVAANFPVWVIRTVKQSEPTVLSDQFQIMLRGDIDRIA</sequence>
<dbReference type="STRING" id="1226327.SAMN05421732_10196"/>
<reference evidence="2" key="1">
    <citation type="submission" date="2016-09" db="EMBL/GenBank/DDBJ databases">
        <authorList>
            <person name="Varghese N."/>
            <person name="Submissions S."/>
        </authorList>
    </citation>
    <scope>NUCLEOTIDE SEQUENCE [LARGE SCALE GENOMIC DNA]</scope>
    <source>
        <strain evidence="2">ANC 4667</strain>
    </source>
</reference>
<keyword evidence="2" id="KW-1185">Reference proteome</keyword>
<gene>
    <name evidence="1" type="ORF">SAMN05421732_10196</name>
</gene>
<evidence type="ECO:0000313" key="1">
    <source>
        <dbReference type="EMBL" id="SDB83002.1"/>
    </source>
</evidence>
<name>A0A1G6GLT5_9GAMM</name>